<dbReference type="RefSeq" id="WP_379114520.1">
    <property type="nucleotide sequence ID" value="NZ_JBHLVU010000061.1"/>
</dbReference>
<evidence type="ECO:0000313" key="1">
    <source>
        <dbReference type="EMBL" id="MBW7461493.1"/>
    </source>
</evidence>
<dbReference type="EMBL" id="JAHZIK010003001">
    <property type="protein sequence ID" value="MBW7461493.1"/>
    <property type="molecule type" value="Genomic_DNA"/>
</dbReference>
<gene>
    <name evidence="1" type="ORF">K0U00_46300</name>
</gene>
<proteinExistence type="predicted"/>
<sequence length="100" mass="12082">MAINSGTYYDEKQLRMILGADGESKHRIYMPNGVFNDLVKCEDFKSRKANATHIAFAFSYLYLASYMYRYARFTYYEDYFRENFIDDKVMYMICNWIVYT</sequence>
<protein>
    <submittedName>
        <fullName evidence="1">Uncharacterized protein</fullName>
    </submittedName>
</protein>
<dbReference type="Proteomes" id="UP001519887">
    <property type="component" value="Unassembled WGS sequence"/>
</dbReference>
<keyword evidence="2" id="KW-1185">Reference proteome</keyword>
<accession>A0ABS7CKR9</accession>
<reference evidence="1 2" key="1">
    <citation type="submission" date="2021-07" db="EMBL/GenBank/DDBJ databases">
        <title>Paenibacillus radiodurans sp. nov., isolated from the southeastern edge of Tengger Desert.</title>
        <authorList>
            <person name="Zhang G."/>
        </authorList>
    </citation>
    <scope>NUCLEOTIDE SEQUENCE [LARGE SCALE GENOMIC DNA]</scope>
    <source>
        <strain evidence="1 2">CCM 7311</strain>
    </source>
</reference>
<comment type="caution">
    <text evidence="1">The sequence shown here is derived from an EMBL/GenBank/DDBJ whole genome shotgun (WGS) entry which is preliminary data.</text>
</comment>
<organism evidence="1 2">
    <name type="scientific">Paenibacillus sepulcri</name>
    <dbReference type="NCBI Taxonomy" id="359917"/>
    <lineage>
        <taxon>Bacteria</taxon>
        <taxon>Bacillati</taxon>
        <taxon>Bacillota</taxon>
        <taxon>Bacilli</taxon>
        <taxon>Bacillales</taxon>
        <taxon>Paenibacillaceae</taxon>
        <taxon>Paenibacillus</taxon>
    </lineage>
</organism>
<evidence type="ECO:0000313" key="2">
    <source>
        <dbReference type="Proteomes" id="UP001519887"/>
    </source>
</evidence>
<name>A0ABS7CKR9_9BACL</name>